<dbReference type="Proteomes" id="UP000266262">
    <property type="component" value="Unassembled WGS sequence"/>
</dbReference>
<protein>
    <recommendedName>
        <fullName evidence="1">Probable zinc-binding domain-containing protein</fullName>
    </recommendedName>
</protein>
<name>A0ABX9MBT5_9FIRM</name>
<comment type="caution">
    <text evidence="2">The sequence shown here is derived from an EMBL/GenBank/DDBJ whole genome shotgun (WGS) entry which is preliminary data.</text>
</comment>
<evidence type="ECO:0000313" key="2">
    <source>
        <dbReference type="EMBL" id="RID95086.1"/>
    </source>
</evidence>
<gene>
    <name evidence="2" type="ORF">DX915_03960</name>
</gene>
<keyword evidence="3" id="KW-1185">Reference proteome</keyword>
<dbReference type="InterPro" id="IPR025306">
    <property type="entry name" value="Zn-bnd_dom_prob"/>
</dbReference>
<accession>A0ABX9MBT5</accession>
<dbReference type="Pfam" id="PF13451">
    <property type="entry name" value="zf_Tbcl"/>
    <property type="match status" value="1"/>
</dbReference>
<sequence>MLYTHYLRYVEKAKPFIYCDSCYLFRKQIYETRVCESCGNRFAITQGEVEFYKSKNWVLPKRCKNCRKQRK</sequence>
<feature type="domain" description="Probable zinc-binding" evidence="1">
    <location>
        <begin position="32"/>
        <end position="71"/>
    </location>
</feature>
<proteinExistence type="predicted"/>
<evidence type="ECO:0000313" key="3">
    <source>
        <dbReference type="Proteomes" id="UP000266262"/>
    </source>
</evidence>
<dbReference type="EMBL" id="QWKU01000001">
    <property type="protein sequence ID" value="RID95086.1"/>
    <property type="molecule type" value="Genomic_DNA"/>
</dbReference>
<organism evidence="2 3">
    <name type="scientific">Dialister pneumosintes</name>
    <dbReference type="NCBI Taxonomy" id="39950"/>
    <lineage>
        <taxon>Bacteria</taxon>
        <taxon>Bacillati</taxon>
        <taxon>Bacillota</taxon>
        <taxon>Negativicutes</taxon>
        <taxon>Veillonellales</taxon>
        <taxon>Veillonellaceae</taxon>
        <taxon>Dialister</taxon>
    </lineage>
</organism>
<evidence type="ECO:0000259" key="1">
    <source>
        <dbReference type="Pfam" id="PF13451"/>
    </source>
</evidence>
<reference evidence="2 3" key="1">
    <citation type="submission" date="2018-08" db="EMBL/GenBank/DDBJ databases">
        <title>Draft genome sequence of Dialister pneumosintes KCOM 1685.</title>
        <authorList>
            <person name="Kook J.-K."/>
            <person name="Park S.-N."/>
            <person name="Lim Y.K."/>
        </authorList>
    </citation>
    <scope>NUCLEOTIDE SEQUENCE [LARGE SCALE GENOMIC DNA]</scope>
    <source>
        <strain evidence="2 3">KCOM 1685</strain>
    </source>
</reference>